<dbReference type="EMBL" id="JAABNR010000006">
    <property type="protein sequence ID" value="NBZ87614.1"/>
    <property type="molecule type" value="Genomic_DNA"/>
</dbReference>
<keyword evidence="1" id="KW-1133">Transmembrane helix</keyword>
<keyword evidence="1" id="KW-0812">Transmembrane</keyword>
<gene>
    <name evidence="3" type="ORF">GV832_08475</name>
</gene>
<protein>
    <recommendedName>
        <fullName evidence="2">SPOR domain-containing protein</fullName>
    </recommendedName>
</protein>
<evidence type="ECO:0000313" key="3">
    <source>
        <dbReference type="EMBL" id="NBZ87614.1"/>
    </source>
</evidence>
<organism evidence="3 4">
    <name type="scientific">Stagnihabitans tardus</name>
    <dbReference type="NCBI Taxonomy" id="2699202"/>
    <lineage>
        <taxon>Bacteria</taxon>
        <taxon>Pseudomonadati</taxon>
        <taxon>Pseudomonadota</taxon>
        <taxon>Alphaproteobacteria</taxon>
        <taxon>Rhodobacterales</taxon>
        <taxon>Paracoccaceae</taxon>
        <taxon>Stagnihabitans</taxon>
    </lineage>
</organism>
<reference evidence="3" key="1">
    <citation type="submission" date="2020-01" db="EMBL/GenBank/DDBJ databases">
        <authorList>
            <person name="Chen W.-M."/>
        </authorList>
    </citation>
    <scope>NUCLEOTIDE SEQUENCE</scope>
    <source>
        <strain evidence="3">CYK-10</strain>
    </source>
</reference>
<evidence type="ECO:0000313" key="4">
    <source>
        <dbReference type="Proteomes" id="UP001193501"/>
    </source>
</evidence>
<dbReference type="RefSeq" id="WP_168774413.1">
    <property type="nucleotide sequence ID" value="NZ_JAABNR010000006.1"/>
</dbReference>
<evidence type="ECO:0000259" key="2">
    <source>
        <dbReference type="PROSITE" id="PS51724"/>
    </source>
</evidence>
<name>A0AAE4YCA7_9RHOB</name>
<dbReference type="GO" id="GO:0042834">
    <property type="term" value="F:peptidoglycan binding"/>
    <property type="evidence" value="ECO:0007669"/>
    <property type="project" value="InterPro"/>
</dbReference>
<keyword evidence="1" id="KW-0472">Membrane</keyword>
<dbReference type="AlphaFoldDB" id="A0AAE4YCA7"/>
<feature type="domain" description="SPOR" evidence="2">
    <location>
        <begin position="230"/>
        <end position="315"/>
    </location>
</feature>
<dbReference type="Proteomes" id="UP001193501">
    <property type="component" value="Unassembled WGS sequence"/>
</dbReference>
<feature type="transmembrane region" description="Helical" evidence="1">
    <location>
        <begin position="39"/>
        <end position="60"/>
    </location>
</feature>
<sequence length="315" mass="33322">MYRLREVRHMADYDFDQFEGYDQPQSAGLGALGDKARRWVHIAGAVSSVALILGLGVWGYQLAVRDVTGVPVMRAMAGAMRISPADPGGQQALNQGLTVNAVAAMGSPVPQAEEITLAPAAADLMPEDAAPVLAEEVPAVQPRLMLADPENASSLEMALIDPAAPTPDQDFMKPDGSVLDNPNVIRVSLRPAARPQALGGGMQLKAVQTVSGESEPSPVPADFQTIEAAAIPTGTPLVQFGVFETPEAARDRYGVLLASFPEVMGDLTPMIEAAQSGGRNFYRLRAEGYASLDEAREFCKGLPSNVTDCIPVVKK</sequence>
<proteinExistence type="predicted"/>
<keyword evidence="4" id="KW-1185">Reference proteome</keyword>
<dbReference type="PROSITE" id="PS51724">
    <property type="entry name" value="SPOR"/>
    <property type="match status" value="1"/>
</dbReference>
<dbReference type="InterPro" id="IPR007730">
    <property type="entry name" value="SPOR-like_dom"/>
</dbReference>
<accession>A0AAE4YCA7</accession>
<comment type="caution">
    <text evidence="3">The sequence shown here is derived from an EMBL/GenBank/DDBJ whole genome shotgun (WGS) entry which is preliminary data.</text>
</comment>
<evidence type="ECO:0000256" key="1">
    <source>
        <dbReference type="SAM" id="Phobius"/>
    </source>
</evidence>
<dbReference type="Pfam" id="PF05036">
    <property type="entry name" value="SPOR"/>
    <property type="match status" value="1"/>
</dbReference>